<reference evidence="1 2" key="1">
    <citation type="submission" date="2024-01" db="EMBL/GenBank/DDBJ databases">
        <title>Complete genome of Cladobotryum mycophilum ATHUM6906.</title>
        <authorList>
            <person name="Christinaki A.C."/>
            <person name="Myridakis A.I."/>
            <person name="Kouvelis V.N."/>
        </authorList>
    </citation>
    <scope>NUCLEOTIDE SEQUENCE [LARGE SCALE GENOMIC DNA]</scope>
    <source>
        <strain evidence="1 2">ATHUM6906</strain>
    </source>
</reference>
<evidence type="ECO:0000313" key="2">
    <source>
        <dbReference type="Proteomes" id="UP001338125"/>
    </source>
</evidence>
<dbReference type="Proteomes" id="UP001338125">
    <property type="component" value="Unassembled WGS sequence"/>
</dbReference>
<name>A0ABR0SHD6_9HYPO</name>
<organism evidence="1 2">
    <name type="scientific">Cladobotryum mycophilum</name>
    <dbReference type="NCBI Taxonomy" id="491253"/>
    <lineage>
        <taxon>Eukaryota</taxon>
        <taxon>Fungi</taxon>
        <taxon>Dikarya</taxon>
        <taxon>Ascomycota</taxon>
        <taxon>Pezizomycotina</taxon>
        <taxon>Sordariomycetes</taxon>
        <taxon>Hypocreomycetidae</taxon>
        <taxon>Hypocreales</taxon>
        <taxon>Hypocreaceae</taxon>
        <taxon>Cladobotryum</taxon>
    </lineage>
</organism>
<dbReference type="EMBL" id="JAVFKD010000014">
    <property type="protein sequence ID" value="KAK5991573.1"/>
    <property type="molecule type" value="Genomic_DNA"/>
</dbReference>
<gene>
    <name evidence="1" type="ORF">PT974_09858</name>
</gene>
<proteinExistence type="predicted"/>
<evidence type="ECO:0000313" key="1">
    <source>
        <dbReference type="EMBL" id="KAK5991573.1"/>
    </source>
</evidence>
<sequence>MHKNIDANRIAVERTFNNEIPSELRRTRVVAFPDVGYCAIRNSIYIWTLINDELVMMRKLEAVNQAVAAWLTSGETEGAASQRREGHSIDSCTVLPLSKATRCAKKLSPYL</sequence>
<comment type="caution">
    <text evidence="1">The sequence shown here is derived from an EMBL/GenBank/DDBJ whole genome shotgun (WGS) entry which is preliminary data.</text>
</comment>
<protein>
    <submittedName>
        <fullName evidence="1">Uncharacterized protein</fullName>
    </submittedName>
</protein>
<keyword evidence="2" id="KW-1185">Reference proteome</keyword>
<accession>A0ABR0SHD6</accession>